<dbReference type="STRING" id="391616.OA238_c09870"/>
<dbReference type="HOGENOM" id="CLU_084475_0_0_5"/>
<dbReference type="AlphaFoldDB" id="M9RN03"/>
<dbReference type="eggNOG" id="COG3093">
    <property type="taxonomic scope" value="Bacteria"/>
</dbReference>
<dbReference type="EMBL" id="CP003742">
    <property type="protein sequence ID" value="AGI71185.1"/>
    <property type="molecule type" value="Genomic_DNA"/>
</dbReference>
<dbReference type="InterPro" id="IPR001387">
    <property type="entry name" value="Cro/C1-type_HTH"/>
</dbReference>
<protein>
    <submittedName>
        <fullName evidence="3">Putative helix-turn-helix protein</fullName>
    </submittedName>
</protein>
<dbReference type="Gene3D" id="1.10.260.40">
    <property type="entry name" value="lambda repressor-like DNA-binding domains"/>
    <property type="match status" value="1"/>
</dbReference>
<feature type="domain" description="HTH cro/C1-type" evidence="2">
    <location>
        <begin position="38"/>
        <end position="94"/>
    </location>
</feature>
<dbReference type="SMART" id="SM00530">
    <property type="entry name" value="HTH_XRE"/>
    <property type="match status" value="1"/>
</dbReference>
<evidence type="ECO:0000256" key="1">
    <source>
        <dbReference type="SAM" id="Phobius"/>
    </source>
</evidence>
<dbReference type="InterPro" id="IPR010982">
    <property type="entry name" value="Lambda_DNA-bd_dom_sf"/>
</dbReference>
<dbReference type="PROSITE" id="PS50943">
    <property type="entry name" value="HTH_CROC1"/>
    <property type="match status" value="1"/>
</dbReference>
<dbReference type="SUPFAM" id="SSF47413">
    <property type="entry name" value="lambda repressor-like DNA-binding domains"/>
    <property type="match status" value="1"/>
</dbReference>
<dbReference type="Pfam" id="PF01381">
    <property type="entry name" value="HTH_3"/>
    <property type="match status" value="1"/>
</dbReference>
<accession>M9RN03</accession>
<sequence length="306" mass="34364">MLTEFWKGLPKRAYGDTYNPMLQNINKRARALLFRTRLREAMTTQNATQSGLARAIGVDRSTVSQLLKGDGARLPNAQIVAGCAYALGVSADWLLGLTARPELAADLIAASFEVTKAPRALVDEQVFAWHQEAEGYKIRHVPAGLPDMMKLPDLLRWEYGPQLGRSTEQAIGASEDRLRWMRAAKSDYEIALPIYELTSFASGTGYYEGVPADLRAAQLDHFATLQTDLYPTLRLHAFDARRLFSASMTVFGPLLAVLYMGQNYLAFRDTERVQLMTRHFDTLVREASVTPRDLPDYIRTLKAKYL</sequence>
<dbReference type="CDD" id="cd00093">
    <property type="entry name" value="HTH_XRE"/>
    <property type="match status" value="1"/>
</dbReference>
<proteinExistence type="predicted"/>
<feature type="transmembrane region" description="Helical" evidence="1">
    <location>
        <begin position="243"/>
        <end position="261"/>
    </location>
</feature>
<evidence type="ECO:0000313" key="3">
    <source>
        <dbReference type="EMBL" id="AGI71185.1"/>
    </source>
</evidence>
<organism evidence="3 4">
    <name type="scientific">Octadecabacter arcticus 238</name>
    <dbReference type="NCBI Taxonomy" id="391616"/>
    <lineage>
        <taxon>Bacteria</taxon>
        <taxon>Pseudomonadati</taxon>
        <taxon>Pseudomonadota</taxon>
        <taxon>Alphaproteobacteria</taxon>
        <taxon>Rhodobacterales</taxon>
        <taxon>Roseobacteraceae</taxon>
        <taxon>Octadecabacter</taxon>
    </lineage>
</organism>
<keyword evidence="1" id="KW-0812">Transmembrane</keyword>
<dbReference type="GO" id="GO:0003677">
    <property type="term" value="F:DNA binding"/>
    <property type="evidence" value="ECO:0007669"/>
    <property type="project" value="InterPro"/>
</dbReference>
<gene>
    <name evidence="3" type="ORF">OA238_c09870</name>
</gene>
<dbReference type="KEGG" id="oar:OA238_c09870"/>
<keyword evidence="1" id="KW-1133">Transmembrane helix</keyword>
<keyword evidence="1" id="KW-0472">Membrane</keyword>
<name>M9RN03_9RHOB</name>
<reference evidence="3 4" key="1">
    <citation type="journal article" date="2013" name="PLoS ONE">
        <title>Poles Apart: Arctic and Antarctic Octadecabacter strains Share High Genome Plasticity and a New Type of Xanthorhodopsin.</title>
        <authorList>
            <person name="Vollmers J."/>
            <person name="Voget S."/>
            <person name="Dietrich S."/>
            <person name="Gollnow K."/>
            <person name="Smits M."/>
            <person name="Meyer K."/>
            <person name="Brinkhoff T."/>
            <person name="Simon M."/>
            <person name="Daniel R."/>
        </authorList>
    </citation>
    <scope>NUCLEOTIDE SEQUENCE [LARGE SCALE GENOMIC DNA]</scope>
    <source>
        <strain evidence="3 4">238</strain>
    </source>
</reference>
<dbReference type="Proteomes" id="UP000004688">
    <property type="component" value="Chromosome"/>
</dbReference>
<evidence type="ECO:0000259" key="2">
    <source>
        <dbReference type="PROSITE" id="PS50943"/>
    </source>
</evidence>
<evidence type="ECO:0000313" key="4">
    <source>
        <dbReference type="Proteomes" id="UP000004688"/>
    </source>
</evidence>
<keyword evidence="4" id="KW-1185">Reference proteome</keyword>